<proteinExistence type="predicted"/>
<gene>
    <name evidence="2" type="primary">Z600</name>
</gene>
<name>A0A6P4JHJ2_DROKI</name>
<dbReference type="OrthoDB" id="7853942at2759"/>
<dbReference type="AlphaFoldDB" id="A0A6P4JHJ2"/>
<dbReference type="Proteomes" id="UP001652661">
    <property type="component" value="Chromosome 3L"/>
</dbReference>
<protein>
    <submittedName>
        <fullName evidence="2">Protein Z600</fullName>
    </submittedName>
</protein>
<reference evidence="2" key="1">
    <citation type="submission" date="2025-08" db="UniProtKB">
        <authorList>
            <consortium name="RefSeq"/>
        </authorList>
    </citation>
    <scope>IDENTIFICATION</scope>
    <source>
        <strain evidence="2">14028-0561.14</strain>
        <tissue evidence="2">Whole fly</tissue>
    </source>
</reference>
<dbReference type="RefSeq" id="XP_017034299.1">
    <property type="nucleotide sequence ID" value="XM_017178810.3"/>
</dbReference>
<accession>A0A6P4JHJ2</accession>
<sequence length="94" mass="10814">MSTTNNEASQLLQRLSSLKIVETPKDQKEVGATRECYSLDSKKFQRVQPTTPCSGGPGKFDTDLKKRRKIKRNNRIHTYEADKHFIKARKSLSF</sequence>
<evidence type="ECO:0000313" key="2">
    <source>
        <dbReference type="RefSeq" id="XP_017034299.1"/>
    </source>
</evidence>
<keyword evidence="1" id="KW-1185">Reference proteome</keyword>
<organism evidence="1 2">
    <name type="scientific">Drosophila kikkawai</name>
    <name type="common">Fruit fly</name>
    <dbReference type="NCBI Taxonomy" id="30033"/>
    <lineage>
        <taxon>Eukaryota</taxon>
        <taxon>Metazoa</taxon>
        <taxon>Ecdysozoa</taxon>
        <taxon>Arthropoda</taxon>
        <taxon>Hexapoda</taxon>
        <taxon>Insecta</taxon>
        <taxon>Pterygota</taxon>
        <taxon>Neoptera</taxon>
        <taxon>Endopterygota</taxon>
        <taxon>Diptera</taxon>
        <taxon>Brachycera</taxon>
        <taxon>Muscomorpha</taxon>
        <taxon>Ephydroidea</taxon>
        <taxon>Drosophilidae</taxon>
        <taxon>Drosophila</taxon>
        <taxon>Sophophora</taxon>
    </lineage>
</organism>
<evidence type="ECO:0000313" key="1">
    <source>
        <dbReference type="Proteomes" id="UP001652661"/>
    </source>
</evidence>